<dbReference type="InterPro" id="IPR021860">
    <property type="entry name" value="Peptidase_S12_Pab87-rel_C"/>
</dbReference>
<gene>
    <name evidence="3" type="ORF">ACFOSX_05330</name>
</gene>
<dbReference type="Proteomes" id="UP001595812">
    <property type="component" value="Unassembled WGS sequence"/>
</dbReference>
<evidence type="ECO:0000259" key="1">
    <source>
        <dbReference type="Pfam" id="PF00144"/>
    </source>
</evidence>
<dbReference type="SUPFAM" id="SSF56601">
    <property type="entry name" value="beta-lactamase/transpeptidase-like"/>
    <property type="match status" value="1"/>
</dbReference>
<dbReference type="PANTHER" id="PTHR46825">
    <property type="entry name" value="D-ALANYL-D-ALANINE-CARBOXYPEPTIDASE/ENDOPEPTIDASE AMPH"/>
    <property type="match status" value="1"/>
</dbReference>
<name>A0ABV8AFJ1_9FLAO</name>
<sequence length="541" mass="61602">MTRFYQALTFVLLALFSHQKLSSQDYQKLISEKLHQQSPGGTVLISIGDSIVYHQSYGKADIELNIPMHNENIYRIASLSKQFTAIAILKLYEEKKLSLKDEITKYISDYPTNGQSITIEHLLSHTSGIKDYVSTVLFDTNVMKQGKTTLELIELFKNEPMDFEPGTNYNYSSSGYVLLGYIIEKVSGMSYEKYLESAIFEPYQLKDTGYDNSQEIVQNRVSGYKGNNGDYKNADFIDMSLPYSAGSLMSSAEDLFRWNKSLKNHEVVSEEILKKASSPFILTSGKRGLHGYGWEIGYVQDTKAVKHSGRINGFISYALNVPEKDIYVVILTNSEDVQNAGLTATKLAAMAMGKPYDWSEINLSVAELESLNGIYRNEYGVEKIIRLEDESLLFFDRGRTKNKLVPYAPNGFYIQNTLATFSVERNNNQMQLIENDTYQIKKWTRIDSNIKSFKTVKVKFKDLKKYVGTYELQPNYYFTVFIEDGKLIGQIENDKKELLPIDGNKFIAKDVDALLTFNLENDTVVSLTLDQGRKMVAKKVE</sequence>
<evidence type="ECO:0000313" key="3">
    <source>
        <dbReference type="EMBL" id="MFC3876648.1"/>
    </source>
</evidence>
<feature type="domain" description="Peptidase S12 Pab87-related C-terminal" evidence="2">
    <location>
        <begin position="458"/>
        <end position="531"/>
    </location>
</feature>
<reference evidence="4" key="1">
    <citation type="journal article" date="2019" name="Int. J. Syst. Evol. Microbiol.">
        <title>The Global Catalogue of Microorganisms (GCM) 10K type strain sequencing project: providing services to taxonomists for standard genome sequencing and annotation.</title>
        <authorList>
            <consortium name="The Broad Institute Genomics Platform"/>
            <consortium name="The Broad Institute Genome Sequencing Center for Infectious Disease"/>
            <person name="Wu L."/>
            <person name="Ma J."/>
        </authorList>
    </citation>
    <scope>NUCLEOTIDE SEQUENCE [LARGE SCALE GENOMIC DNA]</scope>
    <source>
        <strain evidence="4">CECT 8979</strain>
    </source>
</reference>
<dbReference type="RefSeq" id="WP_386097749.1">
    <property type="nucleotide sequence ID" value="NZ_JBHSAT010000004.1"/>
</dbReference>
<accession>A0ABV8AFJ1</accession>
<dbReference type="Gene3D" id="3.40.710.10">
    <property type="entry name" value="DD-peptidase/beta-lactamase superfamily"/>
    <property type="match status" value="1"/>
</dbReference>
<organism evidence="3 4">
    <name type="scientific">Winogradskyella maritima</name>
    <dbReference type="NCBI Taxonomy" id="1517766"/>
    <lineage>
        <taxon>Bacteria</taxon>
        <taxon>Pseudomonadati</taxon>
        <taxon>Bacteroidota</taxon>
        <taxon>Flavobacteriia</taxon>
        <taxon>Flavobacteriales</taxon>
        <taxon>Flavobacteriaceae</taxon>
        <taxon>Winogradskyella</taxon>
    </lineage>
</organism>
<dbReference type="Pfam" id="PF00144">
    <property type="entry name" value="Beta-lactamase"/>
    <property type="match status" value="1"/>
</dbReference>
<comment type="caution">
    <text evidence="3">The sequence shown here is derived from an EMBL/GenBank/DDBJ whole genome shotgun (WGS) entry which is preliminary data.</text>
</comment>
<dbReference type="Pfam" id="PF11954">
    <property type="entry name" value="DUF3471"/>
    <property type="match status" value="1"/>
</dbReference>
<keyword evidence="3" id="KW-0378">Hydrolase</keyword>
<evidence type="ECO:0000259" key="2">
    <source>
        <dbReference type="Pfam" id="PF11954"/>
    </source>
</evidence>
<dbReference type="InterPro" id="IPR012338">
    <property type="entry name" value="Beta-lactam/transpept-like"/>
</dbReference>
<dbReference type="EMBL" id="JBHSAT010000004">
    <property type="protein sequence ID" value="MFC3876648.1"/>
    <property type="molecule type" value="Genomic_DNA"/>
</dbReference>
<dbReference type="GO" id="GO:0016787">
    <property type="term" value="F:hydrolase activity"/>
    <property type="evidence" value="ECO:0007669"/>
    <property type="project" value="UniProtKB-KW"/>
</dbReference>
<protein>
    <submittedName>
        <fullName evidence="3">Serine hydrolase</fullName>
    </submittedName>
</protein>
<keyword evidence="4" id="KW-1185">Reference proteome</keyword>
<dbReference type="InterPro" id="IPR001466">
    <property type="entry name" value="Beta-lactam-related"/>
</dbReference>
<evidence type="ECO:0000313" key="4">
    <source>
        <dbReference type="Proteomes" id="UP001595812"/>
    </source>
</evidence>
<dbReference type="InterPro" id="IPR050491">
    <property type="entry name" value="AmpC-like"/>
</dbReference>
<feature type="domain" description="Beta-lactamase-related" evidence="1">
    <location>
        <begin position="28"/>
        <end position="337"/>
    </location>
</feature>
<dbReference type="PANTHER" id="PTHR46825:SF9">
    <property type="entry name" value="BETA-LACTAMASE-RELATED DOMAIN-CONTAINING PROTEIN"/>
    <property type="match status" value="1"/>
</dbReference>
<proteinExistence type="predicted"/>